<evidence type="ECO:0000313" key="3">
    <source>
        <dbReference type="Proteomes" id="UP001054801"/>
    </source>
</evidence>
<dbReference type="Gene3D" id="3.40.50.1010">
    <property type="entry name" value="5'-nuclease"/>
    <property type="match status" value="1"/>
</dbReference>
<dbReference type="PANTHER" id="PTHR42188">
    <property type="entry name" value="23S RRNA-SPECIFIC ENDONUCLEASE VAPC20"/>
    <property type="match status" value="1"/>
</dbReference>
<feature type="domain" description="PIN" evidence="1">
    <location>
        <begin position="11"/>
        <end position="129"/>
    </location>
</feature>
<dbReference type="EMBL" id="CP091244">
    <property type="protein sequence ID" value="UJS24395.1"/>
    <property type="molecule type" value="Genomic_DNA"/>
</dbReference>
<evidence type="ECO:0000259" key="1">
    <source>
        <dbReference type="Pfam" id="PF01850"/>
    </source>
</evidence>
<sequence>MLNTLHNSSTLVDTGFWVALGNKNDKHHARALQAFTDNTDVLITTSAVITETTYLLYRDAGFDKQQAFLHGLEMGITRIFDLQQQHFGRVQALMRQYANLPMDLADASLVILAEELGHGRIFSTDQRDFGTYRWKQHKPFHNLLLP</sequence>
<dbReference type="RefSeq" id="WP_236498860.1">
    <property type="nucleotide sequence ID" value="NZ_CP091244.1"/>
</dbReference>
<evidence type="ECO:0000313" key="2">
    <source>
        <dbReference type="EMBL" id="UJS24395.1"/>
    </source>
</evidence>
<dbReference type="InterPro" id="IPR002716">
    <property type="entry name" value="PIN_dom"/>
</dbReference>
<organism evidence="2 3">
    <name type="scientific">Thiothrix winogradskyi</name>
    <dbReference type="NCBI Taxonomy" id="96472"/>
    <lineage>
        <taxon>Bacteria</taxon>
        <taxon>Pseudomonadati</taxon>
        <taxon>Pseudomonadota</taxon>
        <taxon>Gammaproteobacteria</taxon>
        <taxon>Thiotrichales</taxon>
        <taxon>Thiotrichaceae</taxon>
        <taxon>Thiothrix</taxon>
    </lineage>
</organism>
<reference evidence="2" key="1">
    <citation type="journal article" date="2022" name="Microorganisms">
        <title>Two New Species of Filamentous Sulfur Bacteria of the Genus Thiothrix, Thiothrix winogradskyi sp. nov. and 'Candidatus Thiothrix sulfatifontis' sp. nov.</title>
        <authorList>
            <person name="Ravin N.V."/>
            <person name="Rossetti S."/>
            <person name="Beletsky A.V."/>
            <person name="Kadnikov V.V."/>
            <person name="Rudenko T.S."/>
            <person name="Smolyakov D.D."/>
            <person name="Moskvitina M.I."/>
            <person name="Gureeva M.V."/>
            <person name="Mardanov A.V."/>
            <person name="Grabovich M.Y."/>
        </authorList>
    </citation>
    <scope>NUCLEOTIDE SEQUENCE</scope>
    <source>
        <strain evidence="2">CT3</strain>
    </source>
</reference>
<dbReference type="Proteomes" id="UP001054801">
    <property type="component" value="Chromosome"/>
</dbReference>
<dbReference type="SUPFAM" id="SSF88723">
    <property type="entry name" value="PIN domain-like"/>
    <property type="match status" value="1"/>
</dbReference>
<dbReference type="PANTHER" id="PTHR42188:SF1">
    <property type="entry name" value="23S RRNA-SPECIFIC ENDONUCLEASE VAPC20"/>
    <property type="match status" value="1"/>
</dbReference>
<gene>
    <name evidence="2" type="ORF">L2Y54_21095</name>
</gene>
<protein>
    <submittedName>
        <fullName evidence="2">PIN domain-containing protein</fullName>
    </submittedName>
</protein>
<name>A0ABY3T058_9GAMM</name>
<accession>A0ABY3T058</accession>
<dbReference type="InterPro" id="IPR039018">
    <property type="entry name" value="VapC20-like"/>
</dbReference>
<dbReference type="Pfam" id="PF01850">
    <property type="entry name" value="PIN"/>
    <property type="match status" value="1"/>
</dbReference>
<keyword evidence="3" id="KW-1185">Reference proteome</keyword>
<proteinExistence type="predicted"/>
<dbReference type="InterPro" id="IPR029060">
    <property type="entry name" value="PIN-like_dom_sf"/>
</dbReference>